<dbReference type="EMBL" id="CP000909">
    <property type="protein sequence ID" value="ABY33960.1"/>
    <property type="molecule type" value="Genomic_DNA"/>
</dbReference>
<protein>
    <recommendedName>
        <fullName evidence="1">Helicase HerA central domain-containing protein</fullName>
    </recommendedName>
</protein>
<evidence type="ECO:0000313" key="3">
    <source>
        <dbReference type="Proteomes" id="UP000002008"/>
    </source>
</evidence>
<dbReference type="SUPFAM" id="SSF52540">
    <property type="entry name" value="P-loop containing nucleoside triphosphate hydrolases"/>
    <property type="match status" value="1"/>
</dbReference>
<proteinExistence type="predicted"/>
<dbReference type="PANTHER" id="PTHR42957:SF1">
    <property type="entry name" value="HELICASE MJ1565-RELATED"/>
    <property type="match status" value="1"/>
</dbReference>
<keyword evidence="3" id="KW-1185">Reference proteome</keyword>
<dbReference type="InterPro" id="IPR002789">
    <property type="entry name" value="HerA_central"/>
</dbReference>
<sequence length="664" mass="75609">MQNVNSILKKSPLAELLQSENFVGWVYAIDYEFAYVMTNDLWKYKALGIPHNCFLVAASFDPQNLTQASEDEMEVILLRVLGSAKLPQDDDLVRTKIDHFKDQKSPMGTDRELDDITRSEMQFSGLKCRVLGTFFVDQDELWLGSDLESFATATRLNVYRPHGKALETIVNYVDPIRRNAAREMAEQLGLKGEIKPFQIGTVRYTSTDRLHRRAVRAEKVPVFVQPADFLGRRTAVLGMTRTGKSNMIKQMVSVVKRVADASQARIGQIIYDINGEYANANQQDKGALADIYPKDTVRYRMLEAEGFRELRTNFYEQLNEGFGIIQRELEEANRVTTDYVRAFVNLSLDEPDKGEFSEYKRWQVRVAAYKTLLYVAGFEPPANLKVRFDASKEIRTSVNSKAGENLPDPSQGLTLEQAKKWFLALRLANQESSLKSSSGNGKDWVDDALQTLINMIAQRQGNTYISGHRILTDAIKYHSPNRTSEVADEIYELLRDGKIVILDLSVGDARIREKVSTRIAQKIFQNSMQIFVEGRTPPNIVVYIEEAHNLIGKGMDLTETWPRLAKEGAKYRISLVYATQEVSSMHPNILANTENWFITHLNNAREVKELSQFYDFEDFGDSLIRAQDVGFARVKMLSSPFVIPVQIDKFDPEAERQRMAANQE</sequence>
<gene>
    <name evidence="2" type="ordered locus">Caur_0722</name>
</gene>
<name>A9WFM2_CHLAA</name>
<dbReference type="STRING" id="324602.Caur_0722"/>
<dbReference type="PANTHER" id="PTHR42957">
    <property type="entry name" value="HELICASE MJ1565-RELATED"/>
    <property type="match status" value="1"/>
</dbReference>
<dbReference type="InterPro" id="IPR027417">
    <property type="entry name" value="P-loop_NTPase"/>
</dbReference>
<dbReference type="RefSeq" id="WP_012256616.1">
    <property type="nucleotide sequence ID" value="NC_010175.1"/>
</dbReference>
<dbReference type="EnsemblBacteria" id="ABY33960">
    <property type="protein sequence ID" value="ABY33960"/>
    <property type="gene ID" value="Caur_0722"/>
</dbReference>
<evidence type="ECO:0000259" key="1">
    <source>
        <dbReference type="Pfam" id="PF01935"/>
    </source>
</evidence>
<evidence type="ECO:0000313" key="2">
    <source>
        <dbReference type="EMBL" id="ABY33960.1"/>
    </source>
</evidence>
<dbReference type="Gene3D" id="3.40.50.300">
    <property type="entry name" value="P-loop containing nucleotide triphosphate hydrolases"/>
    <property type="match status" value="2"/>
</dbReference>
<dbReference type="PATRIC" id="fig|324602.8.peg.826"/>
<accession>A9WFM2</accession>
<dbReference type="Proteomes" id="UP000002008">
    <property type="component" value="Chromosome"/>
</dbReference>
<dbReference type="AlphaFoldDB" id="A9WFM2"/>
<reference evidence="3" key="1">
    <citation type="journal article" date="2011" name="BMC Genomics">
        <title>Complete genome sequence of the filamentous anoxygenic phototrophic bacterium Chloroflexus aurantiacus.</title>
        <authorList>
            <person name="Tang K.H."/>
            <person name="Barry K."/>
            <person name="Chertkov O."/>
            <person name="Dalin E."/>
            <person name="Han C.S."/>
            <person name="Hauser L.J."/>
            <person name="Honchak B.M."/>
            <person name="Karbach L.E."/>
            <person name="Land M.L."/>
            <person name="Lapidus A."/>
            <person name="Larimer F.W."/>
            <person name="Mikhailova N."/>
            <person name="Pitluck S."/>
            <person name="Pierson B.K."/>
            <person name="Blankenship R.E."/>
        </authorList>
    </citation>
    <scope>NUCLEOTIDE SEQUENCE [LARGE SCALE GENOMIC DNA]</scope>
    <source>
        <strain evidence="3">ATCC 29366 / DSM 635 / J-10-fl</strain>
    </source>
</reference>
<dbReference type="eggNOG" id="COG0433">
    <property type="taxonomic scope" value="Bacteria"/>
</dbReference>
<dbReference type="KEGG" id="cau:Caur_0722"/>
<dbReference type="InParanoid" id="A9WFM2"/>
<dbReference type="HOGENOM" id="CLU_412596_0_0_0"/>
<dbReference type="InterPro" id="IPR008571">
    <property type="entry name" value="HerA-like"/>
</dbReference>
<dbReference type="Pfam" id="PF01935">
    <property type="entry name" value="DUF87"/>
    <property type="match status" value="1"/>
</dbReference>
<organism evidence="2 3">
    <name type="scientific">Chloroflexus aurantiacus (strain ATCC 29366 / DSM 635 / J-10-fl)</name>
    <dbReference type="NCBI Taxonomy" id="324602"/>
    <lineage>
        <taxon>Bacteria</taxon>
        <taxon>Bacillati</taxon>
        <taxon>Chloroflexota</taxon>
        <taxon>Chloroflexia</taxon>
        <taxon>Chloroflexales</taxon>
        <taxon>Chloroflexineae</taxon>
        <taxon>Chloroflexaceae</taxon>
        <taxon>Chloroflexus</taxon>
    </lineage>
</organism>
<feature type="domain" description="Helicase HerA central" evidence="1">
    <location>
        <begin position="216"/>
        <end position="307"/>
    </location>
</feature>